<sequence>MIVKYDFDLDVSSKNSLSLIIKKIRPGSTVLEFGPAAGRMTKYLKEQLNCKVYIVEIDEVAAKKASFFAEDVVIGNIEDFKWFEQYKNVKFDHIIFADVLEHLYNPQIVMNKCVELLKIGGSLLISVPNIAHNSVIIDLLHNKFEYRKTGLLDDTHIRFFTYTSLINMISTCNLAVKWEDAIIKRVGETELGNFFDGLPNGVVKFLKNRPLCDLYQFVMELQPQQENSSKIRNVVTKGDYYYSQLYVDCGDGITEEQSLTIRANASSREYEFDLIGYEGIERLRFDPLNVNCIINIEEIVCIDKNGEQLVIDRYGNNADFSDGSTFLFLHEDPQILFDSPRMELSRIIVRLSCIDYEFSKPDWLLGKLRGSEYKIQSIEKEYTDLLLENSNLKLKNKQFEVLLEDSLEKSKESIEELLQRISSVEERSDKELILRKQEELKVSQITEELNMKTEELNVRVNELNKIYSTILGKLIARMIK</sequence>
<dbReference type="AlphaFoldDB" id="A0AAD0KSS0"/>
<dbReference type="Pfam" id="PF13489">
    <property type="entry name" value="Methyltransf_23"/>
    <property type="match status" value="1"/>
</dbReference>
<dbReference type="SUPFAM" id="SSF53335">
    <property type="entry name" value="S-adenosyl-L-methionine-dependent methyltransferases"/>
    <property type="match status" value="1"/>
</dbReference>
<evidence type="ECO:0000313" key="2">
    <source>
        <dbReference type="EMBL" id="AWV36048.1"/>
    </source>
</evidence>
<evidence type="ECO:0000256" key="1">
    <source>
        <dbReference type="SAM" id="Coils"/>
    </source>
</evidence>
<gene>
    <name evidence="2" type="ORF">CD191_27525</name>
</gene>
<keyword evidence="1" id="KW-0175">Coiled coil</keyword>
<accession>A0AAD0KSS0</accession>
<reference evidence="2 3" key="1">
    <citation type="submission" date="2017-06" db="EMBL/GenBank/DDBJ databases">
        <title>Complete genome sequence of Paenibacillus odorifer CBA7130.</title>
        <authorList>
            <person name="Nam Y.-D."/>
            <person name="Kang J."/>
            <person name="Chung W.-H."/>
        </authorList>
    </citation>
    <scope>NUCLEOTIDE SEQUENCE [LARGE SCALE GENOMIC DNA]</scope>
    <source>
        <strain evidence="2 3">CBA7130</strain>
    </source>
</reference>
<dbReference type="InterPro" id="IPR029063">
    <property type="entry name" value="SAM-dependent_MTases_sf"/>
</dbReference>
<feature type="coiled-coil region" evidence="1">
    <location>
        <begin position="375"/>
        <end position="455"/>
    </location>
</feature>
<name>A0AAD0KSS0_9BACL</name>
<proteinExistence type="predicted"/>
<dbReference type="Proteomes" id="UP000249163">
    <property type="component" value="Chromosome"/>
</dbReference>
<organism evidence="2 3">
    <name type="scientific">Paenibacillus odorifer</name>
    <dbReference type="NCBI Taxonomy" id="189426"/>
    <lineage>
        <taxon>Bacteria</taxon>
        <taxon>Bacillati</taxon>
        <taxon>Bacillota</taxon>
        <taxon>Bacilli</taxon>
        <taxon>Bacillales</taxon>
        <taxon>Paenibacillaceae</taxon>
        <taxon>Paenibacillus</taxon>
    </lineage>
</organism>
<dbReference type="Gene3D" id="3.40.50.150">
    <property type="entry name" value="Vaccinia Virus protein VP39"/>
    <property type="match status" value="1"/>
</dbReference>
<dbReference type="CDD" id="cd02440">
    <property type="entry name" value="AdoMet_MTases"/>
    <property type="match status" value="1"/>
</dbReference>
<evidence type="ECO:0000313" key="3">
    <source>
        <dbReference type="Proteomes" id="UP000249163"/>
    </source>
</evidence>
<dbReference type="PANTHER" id="PTHR43861">
    <property type="entry name" value="TRANS-ACONITATE 2-METHYLTRANSFERASE-RELATED"/>
    <property type="match status" value="1"/>
</dbReference>
<dbReference type="EMBL" id="CP021965">
    <property type="protein sequence ID" value="AWV36048.1"/>
    <property type="molecule type" value="Genomic_DNA"/>
</dbReference>
<protein>
    <submittedName>
        <fullName evidence="2">Uncharacterized protein</fullName>
    </submittedName>
</protein>